<proteinExistence type="predicted"/>
<dbReference type="AlphaFoldDB" id="A0AA45L6B4"/>
<keyword evidence="1" id="KW-0812">Transmembrane</keyword>
<evidence type="ECO:0000256" key="1">
    <source>
        <dbReference type="SAM" id="Phobius"/>
    </source>
</evidence>
<feature type="transmembrane region" description="Helical" evidence="1">
    <location>
        <begin position="145"/>
        <end position="168"/>
    </location>
</feature>
<feature type="transmembrane region" description="Helical" evidence="1">
    <location>
        <begin position="215"/>
        <end position="236"/>
    </location>
</feature>
<dbReference type="Proteomes" id="UP000677152">
    <property type="component" value="Chromosome"/>
</dbReference>
<feature type="transmembrane region" description="Helical" evidence="1">
    <location>
        <begin position="108"/>
        <end position="125"/>
    </location>
</feature>
<name>A0AA45L6B4_9PSEU</name>
<keyword evidence="1" id="KW-1133">Transmembrane helix</keyword>
<accession>A0AA45L6B4</accession>
<organism evidence="2 3">
    <name type="scientific">Actinosynnema pretiosum subsp. pretiosum</name>
    <dbReference type="NCBI Taxonomy" id="103721"/>
    <lineage>
        <taxon>Bacteria</taxon>
        <taxon>Bacillati</taxon>
        <taxon>Actinomycetota</taxon>
        <taxon>Actinomycetes</taxon>
        <taxon>Pseudonocardiales</taxon>
        <taxon>Pseudonocardiaceae</taxon>
        <taxon>Actinosynnema</taxon>
    </lineage>
</organism>
<feature type="transmembrane region" description="Helical" evidence="1">
    <location>
        <begin position="180"/>
        <end position="200"/>
    </location>
</feature>
<reference evidence="2" key="1">
    <citation type="submission" date="2021-04" db="EMBL/GenBank/DDBJ databases">
        <title>Genomic sequence of Actinosynnema pretiosum subsp. pretiosum ATCC 31280 (C-14919).</title>
        <authorList>
            <person name="Bai L."/>
            <person name="Wang X."/>
            <person name="Xiao Y."/>
        </authorList>
    </citation>
    <scope>NUCLEOTIDE SEQUENCE</scope>
    <source>
        <strain evidence="2">ATCC 31280</strain>
    </source>
</reference>
<protein>
    <submittedName>
        <fullName evidence="2">Uncharacterized protein</fullName>
    </submittedName>
</protein>
<evidence type="ECO:0000313" key="3">
    <source>
        <dbReference type="Proteomes" id="UP000677152"/>
    </source>
</evidence>
<gene>
    <name evidence="2" type="ORF">KCV87_32275</name>
</gene>
<dbReference type="EMBL" id="CP073249">
    <property type="protein sequence ID" value="QUF03980.1"/>
    <property type="molecule type" value="Genomic_DNA"/>
</dbReference>
<sequence length="326" mass="34545">MITPAPSPEPSDEDVTRTVAAVEHHLAAHAPAVPAAVLALPETRRVRELRAEVAEAHALVDLQDDPAPLLVDTDRVRRARKRAAEAGRLHALAQNPAALALLASRVRLVLTVVAVAALLGALAWSTTGTHATLTRDVPAYSAAWWGAWAVEPVISAVLLVVVAAKAFLATRGRVLHHRHLSVVEYGALTVTLTLNIWPYLPWLSLPWAAFDPMQLLAHAVGPLVAVGAVAVLPPVWTAFAELDHGLPVGPDSRPTSPVYRQNTPAAVSARDRAAEARTALLVERARLLIDAGQLPAVPSATRLRAALECGTDAARQVRDALRGGAN</sequence>
<evidence type="ECO:0000313" key="2">
    <source>
        <dbReference type="EMBL" id="QUF03980.1"/>
    </source>
</evidence>
<keyword evidence="1" id="KW-0472">Membrane</keyword>